<keyword evidence="5 8" id="KW-0472">Membrane</keyword>
<evidence type="ECO:0000256" key="6">
    <source>
        <dbReference type="ARBA" id="ARBA00023170"/>
    </source>
</evidence>
<gene>
    <name evidence="10" type="ORF">Bpfe_002855</name>
</gene>
<accession>A0AAD8FM00</accession>
<reference evidence="10" key="1">
    <citation type="journal article" date="2023" name="PLoS Negl. Trop. Dis.">
        <title>A genome sequence for Biomphalaria pfeifferi, the major vector snail for the human-infecting parasite Schistosoma mansoni.</title>
        <authorList>
            <person name="Bu L."/>
            <person name="Lu L."/>
            <person name="Laidemitt M.R."/>
            <person name="Zhang S.M."/>
            <person name="Mutuku M."/>
            <person name="Mkoji G."/>
            <person name="Steinauer M."/>
            <person name="Loker E.S."/>
        </authorList>
    </citation>
    <scope>NUCLEOTIDE SEQUENCE</scope>
    <source>
        <strain evidence="10">KasaAsao</strain>
    </source>
</reference>
<keyword evidence="4" id="KW-0297">G-protein coupled receptor</keyword>
<evidence type="ECO:0000256" key="4">
    <source>
        <dbReference type="ARBA" id="ARBA00023040"/>
    </source>
</evidence>
<feature type="transmembrane region" description="Helical" evidence="8">
    <location>
        <begin position="208"/>
        <end position="226"/>
    </location>
</feature>
<dbReference type="InterPro" id="IPR019427">
    <property type="entry name" value="7TM_GPCR_serpentine_rcpt_Srw"/>
</dbReference>
<name>A0AAD8FM00_BIOPF</name>
<evidence type="ECO:0000313" key="10">
    <source>
        <dbReference type="EMBL" id="KAK0068014.1"/>
    </source>
</evidence>
<dbReference type="GO" id="GO:0016020">
    <property type="term" value="C:membrane"/>
    <property type="evidence" value="ECO:0007669"/>
    <property type="project" value="UniProtKB-SubCell"/>
</dbReference>
<evidence type="ECO:0000313" key="11">
    <source>
        <dbReference type="Proteomes" id="UP001233172"/>
    </source>
</evidence>
<dbReference type="PROSITE" id="PS50262">
    <property type="entry name" value="G_PROTEIN_RECEP_F1_2"/>
    <property type="match status" value="1"/>
</dbReference>
<evidence type="ECO:0000256" key="1">
    <source>
        <dbReference type="ARBA" id="ARBA00004141"/>
    </source>
</evidence>
<feature type="transmembrane region" description="Helical" evidence="8">
    <location>
        <begin position="142"/>
        <end position="160"/>
    </location>
</feature>
<feature type="transmembrane region" description="Helical" evidence="8">
    <location>
        <begin position="292"/>
        <end position="316"/>
    </location>
</feature>
<feature type="transmembrane region" description="Helical" evidence="8">
    <location>
        <begin position="62"/>
        <end position="82"/>
    </location>
</feature>
<proteinExistence type="predicted"/>
<dbReference type="GO" id="GO:0008528">
    <property type="term" value="F:G protein-coupled peptide receptor activity"/>
    <property type="evidence" value="ECO:0007669"/>
    <property type="project" value="InterPro"/>
</dbReference>
<evidence type="ECO:0000256" key="2">
    <source>
        <dbReference type="ARBA" id="ARBA00022692"/>
    </source>
</evidence>
<evidence type="ECO:0000256" key="3">
    <source>
        <dbReference type="ARBA" id="ARBA00022989"/>
    </source>
</evidence>
<dbReference type="SUPFAM" id="SSF81321">
    <property type="entry name" value="Family A G protein-coupled receptor-like"/>
    <property type="match status" value="1"/>
</dbReference>
<comment type="subcellular location">
    <subcellularLocation>
        <location evidence="1">Membrane</location>
        <topology evidence="1">Multi-pass membrane protein</topology>
    </subcellularLocation>
</comment>
<comment type="caution">
    <text evidence="10">The sequence shown here is derived from an EMBL/GenBank/DDBJ whole genome shotgun (WGS) entry which is preliminary data.</text>
</comment>
<protein>
    <submittedName>
        <fullName evidence="10">FMRFamide receptor</fullName>
    </submittedName>
</protein>
<dbReference type="AlphaFoldDB" id="A0AAD8FM00"/>
<feature type="transmembrane region" description="Helical" evidence="8">
    <location>
        <begin position="23"/>
        <end position="50"/>
    </location>
</feature>
<reference evidence="10" key="2">
    <citation type="submission" date="2023-04" db="EMBL/GenBank/DDBJ databases">
        <authorList>
            <person name="Bu L."/>
            <person name="Lu L."/>
            <person name="Laidemitt M.R."/>
            <person name="Zhang S.M."/>
            <person name="Mutuku M."/>
            <person name="Mkoji G."/>
            <person name="Steinauer M."/>
            <person name="Loker E.S."/>
        </authorList>
    </citation>
    <scope>NUCLEOTIDE SEQUENCE</scope>
    <source>
        <strain evidence="10">KasaAsao</strain>
        <tissue evidence="10">Whole Snail</tissue>
    </source>
</reference>
<evidence type="ECO:0000259" key="9">
    <source>
        <dbReference type="PROSITE" id="PS50262"/>
    </source>
</evidence>
<dbReference type="Proteomes" id="UP001233172">
    <property type="component" value="Unassembled WGS sequence"/>
</dbReference>
<dbReference type="Gene3D" id="1.20.1070.10">
    <property type="entry name" value="Rhodopsin 7-helix transmembrane proteins"/>
    <property type="match status" value="1"/>
</dbReference>
<keyword evidence="3 8" id="KW-1133">Transmembrane helix</keyword>
<feature type="transmembrane region" description="Helical" evidence="8">
    <location>
        <begin position="116"/>
        <end position="136"/>
    </location>
</feature>
<sequence length="337" mass="37588">MLNSSEIISEPTRALINPHLLEFFMIFNLLICSELIGLFGIFANVINIVVFTKQGFQDSVNVTLTALAISDIGALVTLQLTTLLTNPFVFSATLSFSPVELLGMVSFYPHNYFIRVSGFITSFAAVERCLCVVMPLKVKGIITSKVAVIVNVIIFLIISLNMLTPYYYVYFSWTFVPFLNTSILGVSYREGWEAAFGVSYFVTDLFEPYFTFFILIVSTSVMTARLKSTVSWRKSVTNSSSKSGLPSKEKRLVVMLATVSLIFIICLIPQSAILTAVSIVQELNAKGAYFDVALVIYCISYLAETICSSVNILVYYKMSSKYRETINNMFKGLKTLT</sequence>
<feature type="domain" description="G-protein coupled receptors family 1 profile" evidence="9">
    <location>
        <begin position="43"/>
        <end position="315"/>
    </location>
</feature>
<dbReference type="PANTHER" id="PTHR24243">
    <property type="entry name" value="G-PROTEIN COUPLED RECEPTOR"/>
    <property type="match status" value="1"/>
</dbReference>
<evidence type="ECO:0000256" key="5">
    <source>
        <dbReference type="ARBA" id="ARBA00023136"/>
    </source>
</evidence>
<evidence type="ECO:0000256" key="7">
    <source>
        <dbReference type="ARBA" id="ARBA00023224"/>
    </source>
</evidence>
<keyword evidence="6 10" id="KW-0675">Receptor</keyword>
<organism evidence="10 11">
    <name type="scientific">Biomphalaria pfeifferi</name>
    <name type="common">Bloodfluke planorb</name>
    <name type="synonym">Freshwater snail</name>
    <dbReference type="NCBI Taxonomy" id="112525"/>
    <lineage>
        <taxon>Eukaryota</taxon>
        <taxon>Metazoa</taxon>
        <taxon>Spiralia</taxon>
        <taxon>Lophotrochozoa</taxon>
        <taxon>Mollusca</taxon>
        <taxon>Gastropoda</taxon>
        <taxon>Heterobranchia</taxon>
        <taxon>Euthyneura</taxon>
        <taxon>Panpulmonata</taxon>
        <taxon>Hygrophila</taxon>
        <taxon>Lymnaeoidea</taxon>
        <taxon>Planorbidae</taxon>
        <taxon>Biomphalaria</taxon>
    </lineage>
</organism>
<dbReference type="PANTHER" id="PTHR24243:SF208">
    <property type="entry name" value="PYROKININ-1 RECEPTOR"/>
    <property type="match status" value="1"/>
</dbReference>
<evidence type="ECO:0000256" key="8">
    <source>
        <dbReference type="SAM" id="Phobius"/>
    </source>
</evidence>
<keyword evidence="7" id="KW-0807">Transducer</keyword>
<dbReference type="EMBL" id="JASAOG010000006">
    <property type="protein sequence ID" value="KAK0068014.1"/>
    <property type="molecule type" value="Genomic_DNA"/>
</dbReference>
<dbReference type="Pfam" id="PF10324">
    <property type="entry name" value="7TM_GPCR_Srw"/>
    <property type="match status" value="1"/>
</dbReference>
<keyword evidence="11" id="KW-1185">Reference proteome</keyword>
<feature type="transmembrane region" description="Helical" evidence="8">
    <location>
        <begin position="252"/>
        <end position="280"/>
    </location>
</feature>
<dbReference type="PRINTS" id="PR00237">
    <property type="entry name" value="GPCRRHODOPSN"/>
</dbReference>
<dbReference type="InterPro" id="IPR000276">
    <property type="entry name" value="GPCR_Rhodpsn"/>
</dbReference>
<dbReference type="InterPro" id="IPR017452">
    <property type="entry name" value="GPCR_Rhodpsn_7TM"/>
</dbReference>
<keyword evidence="2 8" id="KW-0812">Transmembrane</keyword>